<keyword evidence="1 4" id="KW-0489">Methyltransferase</keyword>
<name>A0A7Z8NQF5_9CELL</name>
<dbReference type="EMBL" id="SZYE01000090">
    <property type="protein sequence ID" value="TKR23328.1"/>
    <property type="molecule type" value="Genomic_DNA"/>
</dbReference>
<reference evidence="4 5" key="1">
    <citation type="submission" date="2019-05" db="EMBL/GenBank/DDBJ databases">
        <title>Genome sequence of Cellulomonas hominis strain CS1.</title>
        <authorList>
            <person name="Belmont J."/>
            <person name="Maclea K.S."/>
        </authorList>
    </citation>
    <scope>NUCLEOTIDE SEQUENCE [LARGE SCALE GENOMIC DNA]</scope>
    <source>
        <strain evidence="4 5">CS1</strain>
    </source>
</reference>
<dbReference type="Gene3D" id="3.40.50.150">
    <property type="entry name" value="Vaccinia Virus protein VP39"/>
    <property type="match status" value="1"/>
</dbReference>
<organism evidence="4 5">
    <name type="scientific">Cellulomonas hominis</name>
    <dbReference type="NCBI Taxonomy" id="156981"/>
    <lineage>
        <taxon>Bacteria</taxon>
        <taxon>Bacillati</taxon>
        <taxon>Actinomycetota</taxon>
        <taxon>Actinomycetes</taxon>
        <taxon>Micrococcales</taxon>
        <taxon>Cellulomonadaceae</taxon>
        <taxon>Cellulomonas</taxon>
    </lineage>
</organism>
<dbReference type="OrthoDB" id="4484556at2"/>
<gene>
    <name evidence="4" type="ORF">FA014_11800</name>
</gene>
<keyword evidence="3" id="KW-0949">S-adenosyl-L-methionine</keyword>
<dbReference type="GO" id="GO:0008168">
    <property type="term" value="F:methyltransferase activity"/>
    <property type="evidence" value="ECO:0007669"/>
    <property type="project" value="UniProtKB-KW"/>
</dbReference>
<proteinExistence type="predicted"/>
<dbReference type="Proteomes" id="UP000308121">
    <property type="component" value="Unassembled WGS sequence"/>
</dbReference>
<sequence length="273" mass="29138">MPPIVAREVASGQQAARTGPICPETVPRWWSSSTSSAGGGAVPEETAYDEAYYQANGQDRDRPALRLYDRLVRRYVRPTRLLDVGCGTGHLLARLARRTPADGLEVSAYSAGLARERSPRSTVYADAADLPAGAFDGFTAVHVLEHIPDEPLSGLLAALHRATRPGSRGLVVVPDPAGRGRALHGDGWLGFTDPTHVNLKPHASWVGFLAAHGFPVDRAASDGLWHFPYSALPVPLDALRHGLPMAAQFLAGRLLLPPGSGESSILVVRRADT</sequence>
<comment type="caution">
    <text evidence="4">The sequence shown here is derived from an EMBL/GenBank/DDBJ whole genome shotgun (WGS) entry which is preliminary data.</text>
</comment>
<protein>
    <submittedName>
        <fullName evidence="4">Methyltransferase domain-containing protein</fullName>
    </submittedName>
</protein>
<evidence type="ECO:0000256" key="1">
    <source>
        <dbReference type="ARBA" id="ARBA00022603"/>
    </source>
</evidence>
<dbReference type="SUPFAM" id="SSF53335">
    <property type="entry name" value="S-adenosyl-L-methionine-dependent methyltransferases"/>
    <property type="match status" value="1"/>
</dbReference>
<dbReference type="PANTHER" id="PTHR43464:SF19">
    <property type="entry name" value="UBIQUINONE BIOSYNTHESIS O-METHYLTRANSFERASE, MITOCHONDRIAL"/>
    <property type="match status" value="1"/>
</dbReference>
<dbReference type="CDD" id="cd02440">
    <property type="entry name" value="AdoMet_MTases"/>
    <property type="match status" value="1"/>
</dbReference>
<dbReference type="Pfam" id="PF13489">
    <property type="entry name" value="Methyltransf_23"/>
    <property type="match status" value="1"/>
</dbReference>
<keyword evidence="2 4" id="KW-0808">Transferase</keyword>
<dbReference type="InterPro" id="IPR029063">
    <property type="entry name" value="SAM-dependent_MTases_sf"/>
</dbReference>
<accession>A0A7Z8NQF5</accession>
<evidence type="ECO:0000256" key="2">
    <source>
        <dbReference type="ARBA" id="ARBA00022679"/>
    </source>
</evidence>
<evidence type="ECO:0000313" key="4">
    <source>
        <dbReference type="EMBL" id="TKR23328.1"/>
    </source>
</evidence>
<dbReference type="AlphaFoldDB" id="A0A7Z8NQF5"/>
<evidence type="ECO:0000313" key="5">
    <source>
        <dbReference type="Proteomes" id="UP000308121"/>
    </source>
</evidence>
<dbReference type="GO" id="GO:0032259">
    <property type="term" value="P:methylation"/>
    <property type="evidence" value="ECO:0007669"/>
    <property type="project" value="UniProtKB-KW"/>
</dbReference>
<dbReference type="PANTHER" id="PTHR43464">
    <property type="entry name" value="METHYLTRANSFERASE"/>
    <property type="match status" value="1"/>
</dbReference>
<evidence type="ECO:0000256" key="3">
    <source>
        <dbReference type="ARBA" id="ARBA00022691"/>
    </source>
</evidence>